<accession>A0A081ABE7</accession>
<gene>
    <name evidence="1" type="ORF">F444_08365</name>
</gene>
<proteinExistence type="predicted"/>
<dbReference type="Proteomes" id="UP000028582">
    <property type="component" value="Unassembled WGS sequence"/>
</dbReference>
<dbReference type="SUPFAM" id="SSF55486">
    <property type="entry name" value="Metalloproteases ('zincins'), catalytic domain"/>
    <property type="match status" value="1"/>
</dbReference>
<dbReference type="EMBL" id="ANJA01001583">
    <property type="protein sequence ID" value="ETO76208.1"/>
    <property type="molecule type" value="Genomic_DNA"/>
</dbReference>
<organism evidence="1 2">
    <name type="scientific">Phytophthora nicotianae P1976</name>
    <dbReference type="NCBI Taxonomy" id="1317066"/>
    <lineage>
        <taxon>Eukaryota</taxon>
        <taxon>Sar</taxon>
        <taxon>Stramenopiles</taxon>
        <taxon>Oomycota</taxon>
        <taxon>Peronosporomycetes</taxon>
        <taxon>Peronosporales</taxon>
        <taxon>Peronosporaceae</taxon>
        <taxon>Phytophthora</taxon>
    </lineage>
</organism>
<protein>
    <recommendedName>
        <fullName evidence="3">Neutral zinc metallopeptidase</fullName>
    </recommendedName>
</protein>
<evidence type="ECO:0000313" key="2">
    <source>
        <dbReference type="Proteomes" id="UP000028582"/>
    </source>
</evidence>
<name>A0A081ABE7_PHYNI</name>
<dbReference type="PANTHER" id="PTHR35606:SF4">
    <property type="entry name" value="CELLULOSE-BINDING FAMILY II PROTEIN"/>
    <property type="match status" value="1"/>
</dbReference>
<reference evidence="1 2" key="1">
    <citation type="submission" date="2013-11" db="EMBL/GenBank/DDBJ databases">
        <title>The Genome Sequence of Phytophthora parasitica P1976.</title>
        <authorList>
            <consortium name="The Broad Institute Genomics Platform"/>
            <person name="Russ C."/>
            <person name="Tyler B."/>
            <person name="Panabieres F."/>
            <person name="Shan W."/>
            <person name="Tripathy S."/>
            <person name="Grunwald N."/>
            <person name="Machado M."/>
            <person name="Johnson C.S."/>
            <person name="Walker B."/>
            <person name="Young S."/>
            <person name="Zeng Q."/>
            <person name="Gargeya S."/>
            <person name="Fitzgerald M."/>
            <person name="Haas B."/>
            <person name="Abouelleil A."/>
            <person name="Allen A.W."/>
            <person name="Alvarado L."/>
            <person name="Arachchi H.M."/>
            <person name="Berlin A.M."/>
            <person name="Chapman S.B."/>
            <person name="Gainer-Dewar J."/>
            <person name="Goldberg J."/>
            <person name="Griggs A."/>
            <person name="Gujja S."/>
            <person name="Hansen M."/>
            <person name="Howarth C."/>
            <person name="Imamovic A."/>
            <person name="Ireland A."/>
            <person name="Larimer J."/>
            <person name="McCowan C."/>
            <person name="Murphy C."/>
            <person name="Pearson M."/>
            <person name="Poon T.W."/>
            <person name="Priest M."/>
            <person name="Roberts A."/>
            <person name="Saif S."/>
            <person name="Shea T."/>
            <person name="Sisk P."/>
            <person name="Sykes S."/>
            <person name="Wortman J."/>
            <person name="Nusbaum C."/>
            <person name="Birren B."/>
        </authorList>
    </citation>
    <scope>NUCLEOTIDE SEQUENCE [LARGE SCALE GENOMIC DNA]</scope>
    <source>
        <strain evidence="1 2">P1976</strain>
    </source>
</reference>
<dbReference type="PANTHER" id="PTHR35606">
    <property type="entry name" value="CELLULOSE-BINDING FAMILY II PROTEIN"/>
    <property type="match status" value="1"/>
</dbReference>
<evidence type="ECO:0000313" key="1">
    <source>
        <dbReference type="EMBL" id="ETO76208.1"/>
    </source>
</evidence>
<comment type="caution">
    <text evidence="1">The sequence shown here is derived from an EMBL/GenBank/DDBJ whole genome shotgun (WGS) entry which is preliminary data.</text>
</comment>
<dbReference type="OrthoDB" id="94998at2759"/>
<dbReference type="AlphaFoldDB" id="A0A081ABE7"/>
<sequence>MPLNQMGTDSSVQQDTSIKATALLMWLDDALQRGLLDSPASDLPASLDRSNLVAILDFSTMASSKNIPNFSTKHLLVAALAASAACSVQAAGSNSSTSGDHATFGDITSGSGKCVTGNPNKGGVTRNQVDWVWENTMSKYIPDFKNLIFDQLAASNGKLSYCVRWDNEKPLTKATASKFQAVLEKQINHWNRWLVGYECWPYDHIDVDIVGYAVKDKSIMDWSDDSLGPIYEGILDGEGSPKCPDECYKHGRGDKSGCKGKPFDLTLWPSTSAGENAFGTGGDWGQRIEVNHFLEYLDKEQQMTLLHEIGHGFGLPEMYLDENKPSGFPTCVMDEDAVLTDADGWLLRSILENIKSRYNF</sequence>
<evidence type="ECO:0008006" key="3">
    <source>
        <dbReference type="Google" id="ProtNLM"/>
    </source>
</evidence>